<dbReference type="PROSITE" id="PS50240">
    <property type="entry name" value="TRYPSIN_DOM"/>
    <property type="match status" value="1"/>
</dbReference>
<keyword evidence="12" id="KW-1185">Reference proteome</keyword>
<feature type="signal peptide" evidence="9">
    <location>
        <begin position="1"/>
        <end position="23"/>
    </location>
</feature>
<dbReference type="GO" id="GO:0005615">
    <property type="term" value="C:extracellular space"/>
    <property type="evidence" value="ECO:0007669"/>
    <property type="project" value="TreeGrafter"/>
</dbReference>
<evidence type="ECO:0000256" key="8">
    <source>
        <dbReference type="SAM" id="MobiDB-lite"/>
    </source>
</evidence>
<dbReference type="InterPro" id="IPR009003">
    <property type="entry name" value="Peptidase_S1_PA"/>
</dbReference>
<sequence length="766" mass="84181">MRLVRRVAAAVLLTMLLAAVTQADLGDLNDRLEAVMKKQRQIEDVVSRSRAVGRGINFYDVARTVAGPNYTQLMLETIEDVNALDELELMRLIKLHQVLTPPRDQLIIQPEHAWNTAEPEYSPAQMRGIFDFLTPPPLGQSQSMPARLLRAALACAALAACLQAQRHFDDFSGDRDHRGRRHGGGGPASERAIGPGYGRPYRLPLQHDAFDPFSQYRPDSETFFTPAYGPDEPSGYGPAVYAPPVRRRRPYRHHRPSINHFDDDNGHRDYHDDSSRNTIHQPVIPQKCSYRGSQYDCGVSVGCVLRGRKAIDLCDGGMVWSCCVPRDVADKDYAAEATVSNAGANISNTSIALDTAGLGPLSSDLPTNFDAPHATGPSPDLAAAGSAPRPQVTTMRALTLPSYYGHHGRPERPERPSRPYRTPRPHPVSIIPILDEPNPETNHVGGHADGDVPSFGPVFDNRPFVVLRPLRPGTGYVSGSGRPPVRPARPSRPLAGLPPPSRPGLRPDPDADKCGQVYSRTNRIVGGHDSSFGSHPWQAALIKEGFFSKRIACGGALVNKRWVVTAAHCVYRADISSMKIRLGEYNVREYSERYPHEDYSLERKVVHPKYNPSNFENDLSMVKLSKDVVFKEHIVPVCLPNTDESFVGDTATAIGWGRTAHGVASTPNVLQEVDVVVIDQQTCQNWYKGAGRREVIHKVFLCAGYKDGGRDSCQGDSGGPLTLYKGGRRTLIGLVSWGIGCARAGLPGVYTNIAKFMPWINNYINT</sequence>
<evidence type="ECO:0000313" key="12">
    <source>
        <dbReference type="Proteomes" id="UP000440578"/>
    </source>
</evidence>
<keyword evidence="5 7" id="KW-0720">Serine protease</keyword>
<dbReference type="OrthoDB" id="10002959at2759"/>
<dbReference type="PROSITE" id="PS00135">
    <property type="entry name" value="TRYPSIN_SER"/>
    <property type="match status" value="1"/>
</dbReference>
<evidence type="ECO:0000256" key="2">
    <source>
        <dbReference type="ARBA" id="ARBA00022525"/>
    </source>
</evidence>
<dbReference type="InterPro" id="IPR033116">
    <property type="entry name" value="TRYPSIN_SER"/>
</dbReference>
<dbReference type="GO" id="GO:0004252">
    <property type="term" value="F:serine-type endopeptidase activity"/>
    <property type="evidence" value="ECO:0007669"/>
    <property type="project" value="InterPro"/>
</dbReference>
<accession>A0A6A4WK54</accession>
<reference evidence="11 12" key="1">
    <citation type="submission" date="2019-07" db="EMBL/GenBank/DDBJ databases">
        <title>Draft genome assembly of a fouling barnacle, Amphibalanus amphitrite (Darwin, 1854): The first reference genome for Thecostraca.</title>
        <authorList>
            <person name="Kim W."/>
        </authorList>
    </citation>
    <scope>NUCLEOTIDE SEQUENCE [LARGE SCALE GENOMIC DNA]</scope>
    <source>
        <strain evidence="11">SNU_AA5</strain>
        <tissue evidence="11">Soma without cirri and trophi</tissue>
    </source>
</reference>
<feature type="region of interest" description="Disordered" evidence="8">
    <location>
        <begin position="364"/>
        <end position="428"/>
    </location>
</feature>
<evidence type="ECO:0000256" key="5">
    <source>
        <dbReference type="ARBA" id="ARBA00022825"/>
    </source>
</evidence>
<comment type="caution">
    <text evidence="11">The sequence shown here is derived from an EMBL/GenBank/DDBJ whole genome shotgun (WGS) entry which is preliminary data.</text>
</comment>
<dbReference type="FunFam" id="2.40.10.10:FF:000006">
    <property type="entry name" value="Serine proteinase stubble"/>
    <property type="match status" value="1"/>
</dbReference>
<dbReference type="InterPro" id="IPR043504">
    <property type="entry name" value="Peptidase_S1_PA_chymotrypsin"/>
</dbReference>
<keyword evidence="3 7" id="KW-0645">Protease</keyword>
<evidence type="ECO:0000313" key="11">
    <source>
        <dbReference type="EMBL" id="KAF0304050.1"/>
    </source>
</evidence>
<dbReference type="PRINTS" id="PR00722">
    <property type="entry name" value="CHYMOTRYPSIN"/>
</dbReference>
<name>A0A6A4WK54_AMPAM</name>
<dbReference type="InterPro" id="IPR001254">
    <property type="entry name" value="Trypsin_dom"/>
</dbReference>
<feature type="compositionally biased region" description="Basic and acidic residues" evidence="8">
    <location>
        <begin position="260"/>
        <end position="275"/>
    </location>
</feature>
<dbReference type="PROSITE" id="PS00134">
    <property type="entry name" value="TRYPSIN_HIS"/>
    <property type="match status" value="1"/>
</dbReference>
<dbReference type="SUPFAM" id="SSF50494">
    <property type="entry name" value="Trypsin-like serine proteases"/>
    <property type="match status" value="1"/>
</dbReference>
<dbReference type="InterPro" id="IPR001314">
    <property type="entry name" value="Peptidase_S1A"/>
</dbReference>
<dbReference type="PANTHER" id="PTHR24264">
    <property type="entry name" value="TRYPSIN-RELATED"/>
    <property type="match status" value="1"/>
</dbReference>
<dbReference type="Pfam" id="PF00089">
    <property type="entry name" value="Trypsin"/>
    <property type="match status" value="1"/>
</dbReference>
<proteinExistence type="predicted"/>
<dbReference type="Gene3D" id="2.40.10.10">
    <property type="entry name" value="Trypsin-like serine proteases"/>
    <property type="match status" value="1"/>
</dbReference>
<evidence type="ECO:0000259" key="10">
    <source>
        <dbReference type="PROSITE" id="PS50240"/>
    </source>
</evidence>
<evidence type="ECO:0000256" key="6">
    <source>
        <dbReference type="ARBA" id="ARBA00023157"/>
    </source>
</evidence>
<dbReference type="PANTHER" id="PTHR24264:SF65">
    <property type="entry name" value="SRCR DOMAIN-CONTAINING PROTEIN"/>
    <property type="match status" value="1"/>
</dbReference>
<evidence type="ECO:0000256" key="3">
    <source>
        <dbReference type="ARBA" id="ARBA00022670"/>
    </source>
</evidence>
<evidence type="ECO:0000256" key="7">
    <source>
        <dbReference type="RuleBase" id="RU363034"/>
    </source>
</evidence>
<keyword evidence="4 7" id="KW-0378">Hydrolase</keyword>
<evidence type="ECO:0000256" key="9">
    <source>
        <dbReference type="SAM" id="SignalP"/>
    </source>
</evidence>
<dbReference type="EMBL" id="VIIS01000880">
    <property type="protein sequence ID" value="KAF0304050.1"/>
    <property type="molecule type" value="Genomic_DNA"/>
</dbReference>
<feature type="region of interest" description="Disordered" evidence="8">
    <location>
        <begin position="254"/>
        <end position="279"/>
    </location>
</feature>
<comment type="subcellular location">
    <subcellularLocation>
        <location evidence="1">Secreted</location>
    </subcellularLocation>
</comment>
<keyword evidence="6" id="KW-1015">Disulfide bond</keyword>
<feature type="chain" id="PRO_5025579284" evidence="9">
    <location>
        <begin position="24"/>
        <end position="766"/>
    </location>
</feature>
<feature type="domain" description="Peptidase S1" evidence="10">
    <location>
        <begin position="524"/>
        <end position="765"/>
    </location>
</feature>
<protein>
    <submittedName>
        <fullName evidence="11">Serine proteinase stubble</fullName>
    </submittedName>
</protein>
<dbReference type="InterPro" id="IPR050127">
    <property type="entry name" value="Serine_Proteases_S1"/>
</dbReference>
<dbReference type="InterPro" id="IPR018114">
    <property type="entry name" value="TRYPSIN_HIS"/>
</dbReference>
<feature type="region of interest" description="Disordered" evidence="8">
    <location>
        <begin position="170"/>
        <end position="196"/>
    </location>
</feature>
<feature type="compositionally biased region" description="Basic and acidic residues" evidence="8">
    <location>
        <begin position="408"/>
        <end position="417"/>
    </location>
</feature>
<dbReference type="CDD" id="cd00190">
    <property type="entry name" value="Tryp_SPc"/>
    <property type="match status" value="1"/>
</dbReference>
<dbReference type="AlphaFoldDB" id="A0A6A4WK54"/>
<keyword evidence="2" id="KW-0964">Secreted</keyword>
<gene>
    <name evidence="11" type="primary">Sb_15</name>
    <name evidence="11" type="ORF">FJT64_002832</name>
</gene>
<feature type="region of interest" description="Disordered" evidence="8">
    <location>
        <begin position="472"/>
        <end position="513"/>
    </location>
</feature>
<keyword evidence="9" id="KW-0732">Signal</keyword>
<dbReference type="GO" id="GO:0006508">
    <property type="term" value="P:proteolysis"/>
    <property type="evidence" value="ECO:0007669"/>
    <property type="project" value="UniProtKB-KW"/>
</dbReference>
<organism evidence="11 12">
    <name type="scientific">Amphibalanus amphitrite</name>
    <name type="common">Striped barnacle</name>
    <name type="synonym">Balanus amphitrite</name>
    <dbReference type="NCBI Taxonomy" id="1232801"/>
    <lineage>
        <taxon>Eukaryota</taxon>
        <taxon>Metazoa</taxon>
        <taxon>Ecdysozoa</taxon>
        <taxon>Arthropoda</taxon>
        <taxon>Crustacea</taxon>
        <taxon>Multicrustacea</taxon>
        <taxon>Cirripedia</taxon>
        <taxon>Thoracica</taxon>
        <taxon>Thoracicalcarea</taxon>
        <taxon>Balanomorpha</taxon>
        <taxon>Balanoidea</taxon>
        <taxon>Balanidae</taxon>
        <taxon>Amphibalaninae</taxon>
        <taxon>Amphibalanus</taxon>
    </lineage>
</organism>
<dbReference type="SMART" id="SM00020">
    <property type="entry name" value="Tryp_SPc"/>
    <property type="match status" value="1"/>
</dbReference>
<evidence type="ECO:0000256" key="1">
    <source>
        <dbReference type="ARBA" id="ARBA00004613"/>
    </source>
</evidence>
<evidence type="ECO:0000256" key="4">
    <source>
        <dbReference type="ARBA" id="ARBA00022801"/>
    </source>
</evidence>
<dbReference type="Proteomes" id="UP000440578">
    <property type="component" value="Unassembled WGS sequence"/>
</dbReference>